<dbReference type="GO" id="GO:0043015">
    <property type="term" value="F:gamma-tubulin binding"/>
    <property type="evidence" value="ECO:0007669"/>
    <property type="project" value="InterPro"/>
</dbReference>
<evidence type="ECO:0000256" key="2">
    <source>
        <dbReference type="ARBA" id="ARBA00022490"/>
    </source>
</evidence>
<dbReference type="Proteomes" id="UP000799750">
    <property type="component" value="Unassembled WGS sequence"/>
</dbReference>
<dbReference type="InterPro" id="IPR042241">
    <property type="entry name" value="GCP_C_sf"/>
</dbReference>
<keyword evidence="2 5" id="KW-0963">Cytoplasm</keyword>
<keyword evidence="4 5" id="KW-0206">Cytoskeleton</keyword>
<dbReference type="GO" id="GO:0005816">
    <property type="term" value="C:spindle pole body"/>
    <property type="evidence" value="ECO:0007669"/>
    <property type="project" value="UniProtKB-ARBA"/>
</dbReference>
<evidence type="ECO:0000313" key="9">
    <source>
        <dbReference type="Proteomes" id="UP000799750"/>
    </source>
</evidence>
<dbReference type="Gene3D" id="1.20.120.1900">
    <property type="entry name" value="Gamma-tubulin complex, C-terminal domain"/>
    <property type="match status" value="1"/>
</dbReference>
<keyword evidence="3 5" id="KW-0493">Microtubule</keyword>
<keyword evidence="9" id="KW-1185">Reference proteome</keyword>
<feature type="domain" description="Gamma tubulin complex component C-terminal" evidence="6">
    <location>
        <begin position="571"/>
        <end position="932"/>
    </location>
</feature>
<dbReference type="InterPro" id="IPR041470">
    <property type="entry name" value="GCP_N"/>
</dbReference>
<reference evidence="8" key="1">
    <citation type="journal article" date="2020" name="Stud. Mycol.">
        <title>101 Dothideomycetes genomes: a test case for predicting lifestyles and emergence of pathogens.</title>
        <authorList>
            <person name="Haridas S."/>
            <person name="Albert R."/>
            <person name="Binder M."/>
            <person name="Bloem J."/>
            <person name="Labutti K."/>
            <person name="Salamov A."/>
            <person name="Andreopoulos B."/>
            <person name="Baker S."/>
            <person name="Barry K."/>
            <person name="Bills G."/>
            <person name="Bluhm B."/>
            <person name="Cannon C."/>
            <person name="Castanera R."/>
            <person name="Culley D."/>
            <person name="Daum C."/>
            <person name="Ezra D."/>
            <person name="Gonzalez J."/>
            <person name="Henrissat B."/>
            <person name="Kuo A."/>
            <person name="Liang C."/>
            <person name="Lipzen A."/>
            <person name="Lutzoni F."/>
            <person name="Magnuson J."/>
            <person name="Mondo S."/>
            <person name="Nolan M."/>
            <person name="Ohm R."/>
            <person name="Pangilinan J."/>
            <person name="Park H.-J."/>
            <person name="Ramirez L."/>
            <person name="Alfaro M."/>
            <person name="Sun H."/>
            <person name="Tritt A."/>
            <person name="Yoshinaga Y."/>
            <person name="Zwiers L.-H."/>
            <person name="Turgeon B."/>
            <person name="Goodwin S."/>
            <person name="Spatafora J."/>
            <person name="Crous P."/>
            <person name="Grigoriev I."/>
        </authorList>
    </citation>
    <scope>NUCLEOTIDE SEQUENCE</scope>
    <source>
        <strain evidence="8">CBS 269.34</strain>
    </source>
</reference>
<evidence type="ECO:0000256" key="5">
    <source>
        <dbReference type="RuleBase" id="RU363050"/>
    </source>
</evidence>
<evidence type="ECO:0000256" key="1">
    <source>
        <dbReference type="ARBA" id="ARBA00010337"/>
    </source>
</evidence>
<dbReference type="PANTHER" id="PTHR19302:SF70">
    <property type="entry name" value="GAMMA-TUBULIN COMPLEX COMPONENT 6"/>
    <property type="match status" value="1"/>
</dbReference>
<sequence>MDAHHELEDVFTSVNLWRPSAYFEKESTYESSLFSAIALDIPTLQLENPYAPKGTLDQALRLPDLETFQFGPLPDPSIPDESTTQPDTELQEEEEDIWKIAFDLGPADKDIAFYTWESFENPERSEPRSAYISESSTDAFDAALQELPQEDGGRKGAGRVVKPNVLLKSLVNLGLGRSSVLFTFGEDPNRCIQALGDGRIPGCSLISSQNFIRRFLTNGTTFRQLRSFMEHTYTSSDALPARVALANAVSTILTTFETYLGEQSHKIESMLQLQQVFEKPQEILMHLKSMVDTIKPAQTNEEVVSMLYHRIQSSDQGDDGVRHIAARILSTVAHPFLELVGEWTGTHAELVTSFSAERKTFVEIADGTADSEVPEFVYNSEMMPDFITDEDGGAIFETGHSLRFLKSHHPEHPLTIPGKFNIKAPNLEWKFSWADLELVSEKAKVYEMEVMSAIQELRRAPDAFATHLEADTSDHRASDEGPSQNFEDYLVESAQAFDAVPTQDLSTLSDELQELVLKAISPKSRIESLNDSDFAPPLSLTPYLSFIPILAAQARMVNATTLRLFFRSHQLRLHFSLQRQYHLLGDGVFLSRLSSALFSPELEAAERQKGTVRSGVHMGLKLGSRTTWPPASSELRLALMGVLSESFHSSHLYLSSIKHKSKPDYRLKNDREELPGQLNFAIRTLPESEMEKIMDPQSLYALDFLRLQYIPPSPLHLVITSASLEKYDLIFKFLLRLTRMMFVVSHLPRTYTTPASRRFRHEAHHFVSAVSSYIFQTGISDHWAAFEDFLDSVEARLAKEDKAGIMGVLVREGLESLKKAHDQCLDRIMFSLLLRRRQKQVLTLLEDTFDAILSFSKLQIDDRSIASSKDGKQQKSEASPEDLYALFKGKVRVFISVCRGLAGKRGYGKGKGTSEENTIDRLLVLLEMSPYYSS</sequence>
<dbReference type="GO" id="GO:0000922">
    <property type="term" value="C:spindle pole"/>
    <property type="evidence" value="ECO:0007669"/>
    <property type="project" value="InterPro"/>
</dbReference>
<evidence type="ECO:0000256" key="3">
    <source>
        <dbReference type="ARBA" id="ARBA00022701"/>
    </source>
</evidence>
<dbReference type="AlphaFoldDB" id="A0A6A6RD59"/>
<dbReference type="GO" id="GO:0051321">
    <property type="term" value="P:meiotic cell cycle"/>
    <property type="evidence" value="ECO:0007669"/>
    <property type="project" value="TreeGrafter"/>
</dbReference>
<dbReference type="EMBL" id="MU004181">
    <property type="protein sequence ID" value="KAF2502619.1"/>
    <property type="molecule type" value="Genomic_DNA"/>
</dbReference>
<feature type="domain" description="Gamma tubulin complex component protein N-terminal" evidence="7">
    <location>
        <begin position="168"/>
        <end position="461"/>
    </location>
</feature>
<comment type="similarity">
    <text evidence="1 5">Belongs to the TUBGCP family.</text>
</comment>
<evidence type="ECO:0000259" key="7">
    <source>
        <dbReference type="Pfam" id="PF17681"/>
    </source>
</evidence>
<dbReference type="GO" id="GO:0000930">
    <property type="term" value="C:gamma-tubulin complex"/>
    <property type="evidence" value="ECO:0007669"/>
    <property type="project" value="TreeGrafter"/>
</dbReference>
<dbReference type="Pfam" id="PF17681">
    <property type="entry name" value="GCP_N_terminal"/>
    <property type="match status" value="1"/>
</dbReference>
<dbReference type="Pfam" id="PF04130">
    <property type="entry name" value="GCP_C_terminal"/>
    <property type="match status" value="1"/>
</dbReference>
<name>A0A6A6RD59_9PEZI</name>
<dbReference type="OrthoDB" id="775571at2759"/>
<dbReference type="GO" id="GO:0007020">
    <property type="term" value="P:microtubule nucleation"/>
    <property type="evidence" value="ECO:0007669"/>
    <property type="project" value="InterPro"/>
</dbReference>
<dbReference type="GO" id="GO:0051225">
    <property type="term" value="P:spindle assembly"/>
    <property type="evidence" value="ECO:0007669"/>
    <property type="project" value="TreeGrafter"/>
</dbReference>
<dbReference type="FunFam" id="1.20.120.1900:FF:000013">
    <property type="entry name" value="Spindle pole body component"/>
    <property type="match status" value="1"/>
</dbReference>
<dbReference type="GO" id="GO:0005874">
    <property type="term" value="C:microtubule"/>
    <property type="evidence" value="ECO:0007669"/>
    <property type="project" value="UniProtKB-KW"/>
</dbReference>
<dbReference type="PANTHER" id="PTHR19302">
    <property type="entry name" value="GAMMA TUBULIN COMPLEX PROTEIN"/>
    <property type="match status" value="1"/>
</dbReference>
<dbReference type="InterPro" id="IPR040457">
    <property type="entry name" value="GCP_C"/>
</dbReference>
<gene>
    <name evidence="8" type="ORF">BU16DRAFT_449318</name>
</gene>
<dbReference type="GO" id="GO:0031122">
    <property type="term" value="P:cytoplasmic microtubule organization"/>
    <property type="evidence" value="ECO:0007669"/>
    <property type="project" value="TreeGrafter"/>
</dbReference>
<evidence type="ECO:0000313" key="8">
    <source>
        <dbReference type="EMBL" id="KAF2502619.1"/>
    </source>
</evidence>
<proteinExistence type="inferred from homology"/>
<comment type="subcellular location">
    <subcellularLocation>
        <location evidence="5">Cytoplasm</location>
        <location evidence="5">Cytoskeleton</location>
        <location evidence="5">Microtubule organizing center</location>
    </subcellularLocation>
</comment>
<dbReference type="GO" id="GO:0051011">
    <property type="term" value="F:microtubule minus-end binding"/>
    <property type="evidence" value="ECO:0007669"/>
    <property type="project" value="TreeGrafter"/>
</dbReference>
<protein>
    <recommendedName>
        <fullName evidence="5">Spindle pole body component</fullName>
    </recommendedName>
</protein>
<evidence type="ECO:0000259" key="6">
    <source>
        <dbReference type="Pfam" id="PF04130"/>
    </source>
</evidence>
<dbReference type="InterPro" id="IPR007259">
    <property type="entry name" value="GCP"/>
</dbReference>
<accession>A0A6A6RD59</accession>
<evidence type="ECO:0000256" key="4">
    <source>
        <dbReference type="ARBA" id="ARBA00023212"/>
    </source>
</evidence>
<dbReference type="GO" id="GO:0000278">
    <property type="term" value="P:mitotic cell cycle"/>
    <property type="evidence" value="ECO:0007669"/>
    <property type="project" value="TreeGrafter"/>
</dbReference>
<organism evidence="8 9">
    <name type="scientific">Lophium mytilinum</name>
    <dbReference type="NCBI Taxonomy" id="390894"/>
    <lineage>
        <taxon>Eukaryota</taxon>
        <taxon>Fungi</taxon>
        <taxon>Dikarya</taxon>
        <taxon>Ascomycota</taxon>
        <taxon>Pezizomycotina</taxon>
        <taxon>Dothideomycetes</taxon>
        <taxon>Pleosporomycetidae</taxon>
        <taxon>Mytilinidiales</taxon>
        <taxon>Mytilinidiaceae</taxon>
        <taxon>Lophium</taxon>
    </lineage>
</organism>